<dbReference type="EMBL" id="BMAO01011357">
    <property type="protein sequence ID" value="GFQ73081.1"/>
    <property type="molecule type" value="Genomic_DNA"/>
</dbReference>
<proteinExistence type="predicted"/>
<evidence type="ECO:0000313" key="2">
    <source>
        <dbReference type="Proteomes" id="UP000887116"/>
    </source>
</evidence>
<dbReference type="AlphaFoldDB" id="A0A8X6KH95"/>
<gene>
    <name evidence="1" type="ORF">TNCT_173391</name>
</gene>
<comment type="caution">
    <text evidence="1">The sequence shown here is derived from an EMBL/GenBank/DDBJ whole genome shotgun (WGS) entry which is preliminary data.</text>
</comment>
<reference evidence="1" key="1">
    <citation type="submission" date="2020-07" db="EMBL/GenBank/DDBJ databases">
        <title>Multicomponent nature underlies the extraordinary mechanical properties of spider dragline silk.</title>
        <authorList>
            <person name="Kono N."/>
            <person name="Nakamura H."/>
            <person name="Mori M."/>
            <person name="Yoshida Y."/>
            <person name="Ohtoshi R."/>
            <person name="Malay A.D."/>
            <person name="Moran D.A.P."/>
            <person name="Tomita M."/>
            <person name="Numata K."/>
            <person name="Arakawa K."/>
        </authorList>
    </citation>
    <scope>NUCLEOTIDE SEQUENCE</scope>
</reference>
<keyword evidence="2" id="KW-1185">Reference proteome</keyword>
<name>A0A8X6KH95_TRICU</name>
<accession>A0A8X6KH95</accession>
<protein>
    <submittedName>
        <fullName evidence="1">Uncharacterized protein</fullName>
    </submittedName>
</protein>
<organism evidence="1 2">
    <name type="scientific">Trichonephila clavata</name>
    <name type="common">Joro spider</name>
    <name type="synonym">Nephila clavata</name>
    <dbReference type="NCBI Taxonomy" id="2740835"/>
    <lineage>
        <taxon>Eukaryota</taxon>
        <taxon>Metazoa</taxon>
        <taxon>Ecdysozoa</taxon>
        <taxon>Arthropoda</taxon>
        <taxon>Chelicerata</taxon>
        <taxon>Arachnida</taxon>
        <taxon>Araneae</taxon>
        <taxon>Araneomorphae</taxon>
        <taxon>Entelegynae</taxon>
        <taxon>Araneoidea</taxon>
        <taxon>Nephilidae</taxon>
        <taxon>Trichonephila</taxon>
    </lineage>
</organism>
<evidence type="ECO:0000313" key="1">
    <source>
        <dbReference type="EMBL" id="GFQ73081.1"/>
    </source>
</evidence>
<dbReference type="Proteomes" id="UP000887116">
    <property type="component" value="Unassembled WGS sequence"/>
</dbReference>
<sequence length="78" mass="8952">MITNPSSPRREDLVQFRLLTGDDCLASICLSSEFFKPLLSFCNSEDSINREQLPRYASLFGKRKTALKWQFTGRLGHL</sequence>